<name>A0AAN7Q1M7_9COLE</name>
<evidence type="ECO:0000256" key="1">
    <source>
        <dbReference type="SAM" id="MobiDB-lite"/>
    </source>
</evidence>
<protein>
    <submittedName>
        <fullName evidence="2">Uncharacterized protein</fullName>
    </submittedName>
</protein>
<feature type="compositionally biased region" description="Low complexity" evidence="1">
    <location>
        <begin position="162"/>
        <end position="179"/>
    </location>
</feature>
<feature type="compositionally biased region" description="Basic and acidic residues" evidence="1">
    <location>
        <begin position="118"/>
        <end position="128"/>
    </location>
</feature>
<proteinExistence type="predicted"/>
<gene>
    <name evidence="2" type="ORF">RN001_012472</name>
</gene>
<keyword evidence="3" id="KW-1185">Reference proteome</keyword>
<dbReference type="Proteomes" id="UP001353858">
    <property type="component" value="Unassembled WGS sequence"/>
</dbReference>
<sequence>MEDLKKLRSALKAKITRFQTFLEKFNVLELDNVTNSQVLEIENRLQVNSTLLAEFDLIHNEILKLSKESETEFDYQTQFENSFFNLNAIAQDLLTNIRSISKKGSKSPSSSSSGQKTTAEKSSEKSSIKEQAPTSTASDDDITDTETTNVIIVNEEKSTLLSPQKTQTASSASTSNTETLIVEDDLQISNDSAEDSNVRNDPAEWHIANKNLIIDLILKNPPRQNIDELDFNTSVRNYVAGEVRVENCTGKTH</sequence>
<reference evidence="3" key="1">
    <citation type="submission" date="2023-01" db="EMBL/GenBank/DDBJ databases">
        <title>Key to firefly adult light organ development and bioluminescence: homeobox transcription factors regulate luciferase expression and transportation to peroxisome.</title>
        <authorList>
            <person name="Fu X."/>
        </authorList>
    </citation>
    <scope>NUCLEOTIDE SEQUENCE [LARGE SCALE GENOMIC DNA]</scope>
</reference>
<accession>A0AAN7Q1M7</accession>
<evidence type="ECO:0000313" key="2">
    <source>
        <dbReference type="EMBL" id="KAK4876050.1"/>
    </source>
</evidence>
<comment type="caution">
    <text evidence="2">The sequence shown here is derived from an EMBL/GenBank/DDBJ whole genome shotgun (WGS) entry which is preliminary data.</text>
</comment>
<feature type="region of interest" description="Disordered" evidence="1">
    <location>
        <begin position="101"/>
        <end position="180"/>
    </location>
</feature>
<dbReference type="EMBL" id="JARPUR010000005">
    <property type="protein sequence ID" value="KAK4876050.1"/>
    <property type="molecule type" value="Genomic_DNA"/>
</dbReference>
<organism evidence="2 3">
    <name type="scientific">Aquatica leii</name>
    <dbReference type="NCBI Taxonomy" id="1421715"/>
    <lineage>
        <taxon>Eukaryota</taxon>
        <taxon>Metazoa</taxon>
        <taxon>Ecdysozoa</taxon>
        <taxon>Arthropoda</taxon>
        <taxon>Hexapoda</taxon>
        <taxon>Insecta</taxon>
        <taxon>Pterygota</taxon>
        <taxon>Neoptera</taxon>
        <taxon>Endopterygota</taxon>
        <taxon>Coleoptera</taxon>
        <taxon>Polyphaga</taxon>
        <taxon>Elateriformia</taxon>
        <taxon>Elateroidea</taxon>
        <taxon>Lampyridae</taxon>
        <taxon>Luciolinae</taxon>
        <taxon>Aquatica</taxon>
    </lineage>
</organism>
<dbReference type="AlphaFoldDB" id="A0AAN7Q1M7"/>
<evidence type="ECO:0000313" key="3">
    <source>
        <dbReference type="Proteomes" id="UP001353858"/>
    </source>
</evidence>